<dbReference type="PROSITE" id="PS50898">
    <property type="entry name" value="RBD"/>
    <property type="match status" value="1"/>
</dbReference>
<dbReference type="RefSeq" id="XP_016304685.1">
    <property type="nucleotide sequence ID" value="XM_016449199.1"/>
</dbReference>
<dbReference type="InterPro" id="IPR019025">
    <property type="entry name" value="Cordon-bleu_ubiquitin_domain"/>
</dbReference>
<organism evidence="3 4">
    <name type="scientific">Sinocyclocheilus anshuiensis</name>
    <dbReference type="NCBI Taxonomy" id="1608454"/>
    <lineage>
        <taxon>Eukaryota</taxon>
        <taxon>Metazoa</taxon>
        <taxon>Chordata</taxon>
        <taxon>Craniata</taxon>
        <taxon>Vertebrata</taxon>
        <taxon>Euteleostomi</taxon>
        <taxon>Actinopterygii</taxon>
        <taxon>Neopterygii</taxon>
        <taxon>Teleostei</taxon>
        <taxon>Ostariophysi</taxon>
        <taxon>Cypriniformes</taxon>
        <taxon>Cyprinidae</taxon>
        <taxon>Cyprininae</taxon>
        <taxon>Sinocyclocheilus</taxon>
    </lineage>
</organism>
<feature type="domain" description="RBD" evidence="2">
    <location>
        <begin position="28"/>
        <end position="101"/>
    </location>
</feature>
<dbReference type="GeneID" id="107660040"/>
<dbReference type="RefSeq" id="XP_016304688.1">
    <property type="nucleotide sequence ID" value="XM_016449202.1"/>
</dbReference>
<evidence type="ECO:0000259" key="2">
    <source>
        <dbReference type="PROSITE" id="PS50898"/>
    </source>
</evidence>
<dbReference type="Proteomes" id="UP000472260">
    <property type="component" value="Unassembled WGS sequence"/>
</dbReference>
<feature type="compositionally biased region" description="Polar residues" evidence="1">
    <location>
        <begin position="292"/>
        <end position="309"/>
    </location>
</feature>
<dbReference type="KEGG" id="sanh:107660040"/>
<dbReference type="RefSeq" id="XP_016304687.1">
    <property type="nucleotide sequence ID" value="XM_016449201.1"/>
</dbReference>
<feature type="compositionally biased region" description="Polar residues" evidence="1">
    <location>
        <begin position="224"/>
        <end position="236"/>
    </location>
</feature>
<dbReference type="InterPro" id="IPR003116">
    <property type="entry name" value="RBD_dom"/>
</dbReference>
<dbReference type="OrthoDB" id="8882621at2759"/>
<feature type="compositionally biased region" description="Basic and acidic residues" evidence="1">
    <location>
        <begin position="188"/>
        <end position="208"/>
    </location>
</feature>
<feature type="region of interest" description="Disordered" evidence="1">
    <location>
        <begin position="764"/>
        <end position="787"/>
    </location>
</feature>
<proteinExistence type="predicted"/>
<dbReference type="Gene3D" id="3.10.20.90">
    <property type="entry name" value="Phosphatidylinositol 3-kinase Catalytic Subunit, Chain A, domain 1"/>
    <property type="match status" value="1"/>
</dbReference>
<sequence>MGSHIIPTWINLQNTPMDPKEDLMDRDITLNVLLPGGQETTATVHGSKPVMDVLVTLCAQHHLVPSDHVIKLISTNQNHINFKPSSMIGSLEFERVVLQTKGSDNKKKSHVPVATVRLLINYKKSHKAVVRVNPTVPLAELMPTVCEKCEFDPDATILLRTYQSEEPLDLTKTLNDYGIRELYANDIKGGDEEQKSPVKEKNHREKGNKGFFGLFKKNKKTPEQAVTGSAQNSPERNGQCADRVNGVNGHLNLPMVNADMPKKRRAPQPPMMVSQSVTCGLTTRDFSDISESDSTGKQGQLSHISSTESSLKRTKRRAPPPPCDGPTPSDSDNKVEEAQGDDKSSDKYRACIADRCPAIAKVMSELAESLQARQQRTLSSVHSSISQNQLAEDSSTGLFFEHHTPEAELKALSGCQLLRNPSEREGLTTFTVVPQRHQQSRQCFEVPLTLQTPDTAKAEQELCPGDQDALEIPTTEILEAVTTEPFRNGCKRSDKSEHLSEVLHLQHVKPENQACTDVESENLELKDEDDQCIHPENMELESLKSLQRGLGDLEHLGSTMNNLELKDSWANPSKLADRSPVNPNTHLVEQEEMEEHALVETGEEKDWVEEYKERRRKFLGGDDGMKKLDVWGRIQKEFTNTQEEKTIQEMDFPSPPPPVCWDENNGENEEDSSELEMQTCDEDLDQWANLDSKPKYAPYLQYATPKAHSPQTNTDLNISRAENNCSSDPEPHRTSFLSESHSSFDPYPPATVSLFALAVFQKAKRSKPGLDPNCSRRRKLPVHTHSN</sequence>
<evidence type="ECO:0000313" key="4">
    <source>
        <dbReference type="Proteomes" id="UP000472260"/>
    </source>
</evidence>
<dbReference type="InterPro" id="IPR029071">
    <property type="entry name" value="Ubiquitin-like_domsf"/>
</dbReference>
<dbReference type="GO" id="GO:0003785">
    <property type="term" value="F:actin monomer binding"/>
    <property type="evidence" value="ECO:0007669"/>
    <property type="project" value="InterPro"/>
</dbReference>
<dbReference type="Ensembl" id="ENSSANT00000112167.1">
    <property type="protein sequence ID" value="ENSSANP00000105703.1"/>
    <property type="gene ID" value="ENSSANG00000051686.1"/>
</dbReference>
<dbReference type="PANTHER" id="PTHR21557">
    <property type="entry name" value="CORDON-BLEU"/>
    <property type="match status" value="1"/>
</dbReference>
<dbReference type="GO" id="GO:0007165">
    <property type="term" value="P:signal transduction"/>
    <property type="evidence" value="ECO:0007669"/>
    <property type="project" value="InterPro"/>
</dbReference>
<accession>A0A671TBV1</accession>
<feature type="region of interest" description="Disordered" evidence="1">
    <location>
        <begin position="188"/>
        <end position="247"/>
    </location>
</feature>
<feature type="compositionally biased region" description="Polar residues" evidence="1">
    <location>
        <begin position="709"/>
        <end position="727"/>
    </location>
</feature>
<reference evidence="3" key="2">
    <citation type="submission" date="2025-09" db="UniProtKB">
        <authorList>
            <consortium name="Ensembl"/>
        </authorList>
    </citation>
    <scope>IDENTIFICATION</scope>
</reference>
<reference evidence="3" key="1">
    <citation type="submission" date="2025-08" db="UniProtKB">
        <authorList>
            <consortium name="Ensembl"/>
        </authorList>
    </citation>
    <scope>IDENTIFICATION</scope>
</reference>
<evidence type="ECO:0000256" key="1">
    <source>
        <dbReference type="SAM" id="MobiDB-lite"/>
    </source>
</evidence>
<protein>
    <submittedName>
        <fullName evidence="3">Protein cordon-bleu-like</fullName>
    </submittedName>
</protein>
<dbReference type="PANTHER" id="PTHR21557:SF2">
    <property type="entry name" value="CORDON-BLEU PROTEIN-LIKE 1"/>
    <property type="match status" value="1"/>
</dbReference>
<name>A0A671TBV1_9TELE</name>
<dbReference type="Pfam" id="PF09469">
    <property type="entry name" value="Cobl"/>
    <property type="match status" value="1"/>
</dbReference>
<feature type="region of interest" description="Disordered" evidence="1">
    <location>
        <begin position="706"/>
        <end position="743"/>
    </location>
</feature>
<dbReference type="InterPro" id="IPR039895">
    <property type="entry name" value="COBL-like"/>
</dbReference>
<feature type="compositionally biased region" description="Basic and acidic residues" evidence="1">
    <location>
        <begin position="331"/>
        <end position="346"/>
    </location>
</feature>
<evidence type="ECO:0000313" key="3">
    <source>
        <dbReference type="Ensembl" id="ENSSANP00000105703.1"/>
    </source>
</evidence>
<dbReference type="AlphaFoldDB" id="A0A671TBV1"/>
<gene>
    <name evidence="3" type="primary">LOC107660040</name>
</gene>
<dbReference type="SUPFAM" id="SSF54236">
    <property type="entry name" value="Ubiquitin-like"/>
    <property type="match status" value="1"/>
</dbReference>
<feature type="region of interest" description="Disordered" evidence="1">
    <location>
        <begin position="286"/>
        <end position="346"/>
    </location>
</feature>
<feature type="compositionally biased region" description="Basic residues" evidence="1">
    <location>
        <begin position="775"/>
        <end position="787"/>
    </location>
</feature>
<keyword evidence="4" id="KW-1185">Reference proteome</keyword>